<sequence>MNMAYTVKRPTLIRMQEAPAFPHVSLSFLVPLALPGKAAQKKSAGVSPSRHSLLKAGHPSPLAVRFFAGCGHFAKCNELLVKMGKEPIDFKLKP</sequence>
<name>A0A1D3D920_9EIME</name>
<evidence type="ECO:0000313" key="2">
    <source>
        <dbReference type="Proteomes" id="UP000095192"/>
    </source>
</evidence>
<evidence type="ECO:0000313" key="1">
    <source>
        <dbReference type="EMBL" id="OEH79903.1"/>
    </source>
</evidence>
<comment type="caution">
    <text evidence="1">The sequence shown here is derived from an EMBL/GenBank/DDBJ whole genome shotgun (WGS) entry which is preliminary data.</text>
</comment>
<organism evidence="1 2">
    <name type="scientific">Cyclospora cayetanensis</name>
    <dbReference type="NCBI Taxonomy" id="88456"/>
    <lineage>
        <taxon>Eukaryota</taxon>
        <taxon>Sar</taxon>
        <taxon>Alveolata</taxon>
        <taxon>Apicomplexa</taxon>
        <taxon>Conoidasida</taxon>
        <taxon>Coccidia</taxon>
        <taxon>Eucoccidiorida</taxon>
        <taxon>Eimeriorina</taxon>
        <taxon>Eimeriidae</taxon>
        <taxon>Cyclospora</taxon>
    </lineage>
</organism>
<dbReference type="GO" id="GO:0005739">
    <property type="term" value="C:mitochondrion"/>
    <property type="evidence" value="ECO:0007669"/>
    <property type="project" value="TreeGrafter"/>
</dbReference>
<dbReference type="VEuPathDB" id="ToxoDB:LOC34621696"/>
<dbReference type="GO" id="GO:0097510">
    <property type="term" value="P:base-excision repair, AP site formation via deaminated base removal"/>
    <property type="evidence" value="ECO:0007669"/>
    <property type="project" value="TreeGrafter"/>
</dbReference>
<dbReference type="Proteomes" id="UP000095192">
    <property type="component" value="Unassembled WGS sequence"/>
</dbReference>
<proteinExistence type="predicted"/>
<keyword evidence="2" id="KW-1185">Reference proteome</keyword>
<reference evidence="1 2" key="1">
    <citation type="journal article" date="2016" name="BMC Genomics">
        <title>Comparative genomics reveals Cyclospora cayetanensis possesses coccidia-like metabolism and invasion components but unique surface antigens.</title>
        <authorList>
            <person name="Liu S."/>
            <person name="Wang L."/>
            <person name="Zheng H."/>
            <person name="Xu Z."/>
            <person name="Roellig D.M."/>
            <person name="Li N."/>
            <person name="Frace M.A."/>
            <person name="Tang K."/>
            <person name="Arrowood M.J."/>
            <person name="Moss D.M."/>
            <person name="Zhang L."/>
            <person name="Feng Y."/>
            <person name="Xiao L."/>
        </authorList>
    </citation>
    <scope>NUCLEOTIDE SEQUENCE [LARGE SCALE GENOMIC DNA]</scope>
    <source>
        <strain evidence="1 2">CHN_HEN01</strain>
    </source>
</reference>
<dbReference type="PANTHER" id="PTHR11264:SF0">
    <property type="entry name" value="URACIL-DNA GLYCOSYLASE"/>
    <property type="match status" value="1"/>
</dbReference>
<dbReference type="AlphaFoldDB" id="A0A1D3D920"/>
<dbReference type="InterPro" id="IPR036895">
    <property type="entry name" value="Uracil-DNA_glycosylase-like_sf"/>
</dbReference>
<gene>
    <name evidence="1" type="ORF">cyc_05320</name>
</gene>
<dbReference type="InParanoid" id="A0A1D3D920"/>
<dbReference type="VEuPathDB" id="ToxoDB:cyc_05320"/>
<accession>A0A1D3D920</accession>
<dbReference type="SUPFAM" id="SSF52141">
    <property type="entry name" value="Uracil-DNA glycosylase-like"/>
    <property type="match status" value="1"/>
</dbReference>
<dbReference type="EMBL" id="JROU02000241">
    <property type="protein sequence ID" value="OEH79903.1"/>
    <property type="molecule type" value="Genomic_DNA"/>
</dbReference>
<dbReference type="GO" id="GO:0004844">
    <property type="term" value="F:uracil DNA N-glycosylase activity"/>
    <property type="evidence" value="ECO:0007669"/>
    <property type="project" value="InterPro"/>
</dbReference>
<dbReference type="GO" id="GO:0005634">
    <property type="term" value="C:nucleus"/>
    <property type="evidence" value="ECO:0007669"/>
    <property type="project" value="TreeGrafter"/>
</dbReference>
<dbReference type="Gene3D" id="3.40.470.10">
    <property type="entry name" value="Uracil-DNA glycosylase-like domain"/>
    <property type="match status" value="1"/>
</dbReference>
<dbReference type="PANTHER" id="PTHR11264">
    <property type="entry name" value="URACIL-DNA GLYCOSYLASE"/>
    <property type="match status" value="1"/>
</dbReference>
<dbReference type="InterPro" id="IPR002043">
    <property type="entry name" value="UDG_fam1"/>
</dbReference>
<protein>
    <submittedName>
        <fullName evidence="1">Uncharacterized protein</fullName>
    </submittedName>
</protein>